<feature type="domain" description="HTH gntR-type" evidence="4">
    <location>
        <begin position="3"/>
        <end position="70"/>
    </location>
</feature>
<reference evidence="5 6" key="1">
    <citation type="submission" date="2017-08" db="EMBL/GenBank/DDBJ databases">
        <authorList>
            <person name="de Groot N.N."/>
        </authorList>
    </citation>
    <scope>NUCLEOTIDE SEQUENCE [LARGE SCALE GENOMIC DNA]</scope>
    <source>
        <strain evidence="5 6">JC85</strain>
    </source>
</reference>
<dbReference type="PANTHER" id="PTHR43537">
    <property type="entry name" value="TRANSCRIPTIONAL REGULATOR, GNTR FAMILY"/>
    <property type="match status" value="1"/>
</dbReference>
<dbReference type="InterPro" id="IPR000524">
    <property type="entry name" value="Tscrpt_reg_HTH_GntR"/>
</dbReference>
<dbReference type="InterPro" id="IPR011711">
    <property type="entry name" value="GntR_C"/>
</dbReference>
<organism evidence="5 6">
    <name type="scientific">Rhizobium subbaraonis</name>
    <dbReference type="NCBI Taxonomy" id="908946"/>
    <lineage>
        <taxon>Bacteria</taxon>
        <taxon>Pseudomonadati</taxon>
        <taxon>Pseudomonadota</taxon>
        <taxon>Alphaproteobacteria</taxon>
        <taxon>Hyphomicrobiales</taxon>
        <taxon>Rhizobiaceae</taxon>
        <taxon>Rhizobium/Agrobacterium group</taxon>
        <taxon>Rhizobium</taxon>
    </lineage>
</organism>
<evidence type="ECO:0000256" key="2">
    <source>
        <dbReference type="ARBA" id="ARBA00023125"/>
    </source>
</evidence>
<accession>A0A285U5A7</accession>
<dbReference type="InterPro" id="IPR008920">
    <property type="entry name" value="TF_FadR/GntR_C"/>
</dbReference>
<dbReference type="PANTHER" id="PTHR43537:SF24">
    <property type="entry name" value="GLUCONATE OPERON TRANSCRIPTIONAL REPRESSOR"/>
    <property type="match status" value="1"/>
</dbReference>
<dbReference type="CDD" id="cd07377">
    <property type="entry name" value="WHTH_GntR"/>
    <property type="match status" value="1"/>
</dbReference>
<name>A0A285U5A7_9HYPH</name>
<dbReference type="Pfam" id="PF07729">
    <property type="entry name" value="FCD"/>
    <property type="match status" value="1"/>
</dbReference>
<protein>
    <submittedName>
        <fullName evidence="5">GntR family transcriptional regulator</fullName>
    </submittedName>
</protein>
<dbReference type="Gene3D" id="1.20.120.530">
    <property type="entry name" value="GntR ligand-binding domain-like"/>
    <property type="match status" value="1"/>
</dbReference>
<dbReference type="SMART" id="SM00895">
    <property type="entry name" value="FCD"/>
    <property type="match status" value="1"/>
</dbReference>
<dbReference type="SUPFAM" id="SSF46785">
    <property type="entry name" value="Winged helix' DNA-binding domain"/>
    <property type="match status" value="1"/>
</dbReference>
<evidence type="ECO:0000259" key="4">
    <source>
        <dbReference type="PROSITE" id="PS50949"/>
    </source>
</evidence>
<dbReference type="EMBL" id="OBQD01000002">
    <property type="protein sequence ID" value="SOC35696.1"/>
    <property type="molecule type" value="Genomic_DNA"/>
</dbReference>
<proteinExistence type="predicted"/>
<dbReference type="RefSeq" id="WP_097136145.1">
    <property type="nucleotide sequence ID" value="NZ_OBQD01000002.1"/>
</dbReference>
<evidence type="ECO:0000256" key="3">
    <source>
        <dbReference type="ARBA" id="ARBA00023163"/>
    </source>
</evidence>
<dbReference type="GO" id="GO:0003700">
    <property type="term" value="F:DNA-binding transcription factor activity"/>
    <property type="evidence" value="ECO:0007669"/>
    <property type="project" value="InterPro"/>
</dbReference>
<keyword evidence="6" id="KW-1185">Reference proteome</keyword>
<dbReference type="SMART" id="SM00345">
    <property type="entry name" value="HTH_GNTR"/>
    <property type="match status" value="1"/>
</dbReference>
<dbReference type="Gene3D" id="1.10.10.10">
    <property type="entry name" value="Winged helix-like DNA-binding domain superfamily/Winged helix DNA-binding domain"/>
    <property type="match status" value="1"/>
</dbReference>
<keyword evidence="3" id="KW-0804">Transcription</keyword>
<dbReference type="Proteomes" id="UP000219167">
    <property type="component" value="Unassembled WGS sequence"/>
</dbReference>
<dbReference type="OrthoDB" id="8247358at2"/>
<keyword evidence="2" id="KW-0238">DNA-binding</keyword>
<dbReference type="Pfam" id="PF00392">
    <property type="entry name" value="GntR"/>
    <property type="match status" value="1"/>
</dbReference>
<dbReference type="InterPro" id="IPR036390">
    <property type="entry name" value="WH_DNA-bd_sf"/>
</dbReference>
<evidence type="ECO:0000313" key="5">
    <source>
        <dbReference type="EMBL" id="SOC35696.1"/>
    </source>
</evidence>
<dbReference type="PROSITE" id="PS50949">
    <property type="entry name" value="HTH_GNTR"/>
    <property type="match status" value="1"/>
</dbReference>
<dbReference type="AlphaFoldDB" id="A0A285U5A7"/>
<sequence>MTRNYSDKAYETLRDRIINGGLRPSAPLDIHRIASEFEMSITPVRDAIKRLEADGLVEVIPRSGTFVRHFTMQDLIKGYELVEALDGMAGYLLAERVAAGDVDGQELEALLTPLVDRMEENLDRDQARIWAELDGQFHQIIFDMSENGLISSSYYSVRDQMKSVLSFVSPIHVDRANSVREHRLIIAAIAAGDSEKARKLCQDHRHLVREILKKLLLQM</sequence>
<keyword evidence="1" id="KW-0805">Transcription regulation</keyword>
<gene>
    <name evidence="5" type="ORF">SAMN05892877_10232</name>
</gene>
<dbReference type="SUPFAM" id="SSF48008">
    <property type="entry name" value="GntR ligand-binding domain-like"/>
    <property type="match status" value="1"/>
</dbReference>
<dbReference type="InterPro" id="IPR036388">
    <property type="entry name" value="WH-like_DNA-bd_sf"/>
</dbReference>
<dbReference type="GO" id="GO:0003677">
    <property type="term" value="F:DNA binding"/>
    <property type="evidence" value="ECO:0007669"/>
    <property type="project" value="UniProtKB-KW"/>
</dbReference>
<evidence type="ECO:0000256" key="1">
    <source>
        <dbReference type="ARBA" id="ARBA00023015"/>
    </source>
</evidence>
<evidence type="ECO:0000313" key="6">
    <source>
        <dbReference type="Proteomes" id="UP000219167"/>
    </source>
</evidence>